<sequence>MIPDLCKLPDQRSSADVQLTTVSESFISPSNMQSLRHVATRTMALSSRRTFASMKEPINVGDKSMGTIPNDEGYKALTRLQEKWAKNWAIQAHVKKSGDKTINTVANTVSVLTFVLLVIPVYLRCWGLWKKE</sequence>
<dbReference type="EMBL" id="KB309128">
    <property type="protein sequence ID" value="ELT95459.1"/>
    <property type="molecule type" value="Genomic_DNA"/>
</dbReference>
<reference evidence="3" key="3">
    <citation type="submission" date="2015-06" db="UniProtKB">
        <authorList>
            <consortium name="EnsemblMetazoa"/>
        </authorList>
    </citation>
    <scope>IDENTIFICATION</scope>
</reference>
<dbReference type="HOGENOM" id="CLU_1919060_0_0_1"/>
<reference evidence="4" key="1">
    <citation type="submission" date="2012-12" db="EMBL/GenBank/DDBJ databases">
        <authorList>
            <person name="Hellsten U."/>
            <person name="Grimwood J."/>
            <person name="Chapman J.A."/>
            <person name="Shapiro H."/>
            <person name="Aerts A."/>
            <person name="Otillar R.P."/>
            <person name="Terry A.Y."/>
            <person name="Boore J.L."/>
            <person name="Simakov O."/>
            <person name="Marletaz F."/>
            <person name="Cho S.-J."/>
            <person name="Edsinger-Gonzales E."/>
            <person name="Havlak P."/>
            <person name="Kuo D.-H."/>
            <person name="Larsson T."/>
            <person name="Lv J."/>
            <person name="Arendt D."/>
            <person name="Savage R."/>
            <person name="Osoegawa K."/>
            <person name="de Jong P."/>
            <person name="Lindberg D.R."/>
            <person name="Seaver E.C."/>
            <person name="Weisblat D.A."/>
            <person name="Putnam N.H."/>
            <person name="Grigoriev I.V."/>
            <person name="Rokhsar D.S."/>
        </authorList>
    </citation>
    <scope>NUCLEOTIDE SEQUENCE</scope>
    <source>
        <strain evidence="4">I ESC-2004</strain>
    </source>
</reference>
<evidence type="ECO:0000313" key="4">
    <source>
        <dbReference type="Proteomes" id="UP000014760"/>
    </source>
</evidence>
<keyword evidence="1" id="KW-0812">Transmembrane</keyword>
<keyword evidence="4" id="KW-1185">Reference proteome</keyword>
<feature type="transmembrane region" description="Helical" evidence="1">
    <location>
        <begin position="105"/>
        <end position="123"/>
    </location>
</feature>
<evidence type="ECO:0000256" key="1">
    <source>
        <dbReference type="SAM" id="Phobius"/>
    </source>
</evidence>
<gene>
    <name evidence="2" type="ORF">CAPTEDRAFT_224346</name>
</gene>
<organism evidence="2">
    <name type="scientific">Capitella teleta</name>
    <name type="common">Polychaete worm</name>
    <dbReference type="NCBI Taxonomy" id="283909"/>
    <lineage>
        <taxon>Eukaryota</taxon>
        <taxon>Metazoa</taxon>
        <taxon>Spiralia</taxon>
        <taxon>Lophotrochozoa</taxon>
        <taxon>Annelida</taxon>
        <taxon>Polychaeta</taxon>
        <taxon>Sedentaria</taxon>
        <taxon>Scolecida</taxon>
        <taxon>Capitellidae</taxon>
        <taxon>Capitella</taxon>
    </lineage>
</organism>
<dbReference type="EnsemblMetazoa" id="CapteT224346">
    <property type="protein sequence ID" value="CapteP224346"/>
    <property type="gene ID" value="CapteG224346"/>
</dbReference>
<evidence type="ECO:0000313" key="3">
    <source>
        <dbReference type="EnsemblMetazoa" id="CapteP224346"/>
    </source>
</evidence>
<name>R7TP67_CAPTE</name>
<accession>R7TP67</accession>
<dbReference type="Proteomes" id="UP000014760">
    <property type="component" value="Unassembled WGS sequence"/>
</dbReference>
<keyword evidence="1" id="KW-0472">Membrane</keyword>
<evidence type="ECO:0000313" key="2">
    <source>
        <dbReference type="EMBL" id="ELT95459.1"/>
    </source>
</evidence>
<protein>
    <submittedName>
        <fullName evidence="2 3">Uncharacterized protein</fullName>
    </submittedName>
</protein>
<reference evidence="2 4" key="2">
    <citation type="journal article" date="2013" name="Nature">
        <title>Insights into bilaterian evolution from three spiralian genomes.</title>
        <authorList>
            <person name="Simakov O."/>
            <person name="Marletaz F."/>
            <person name="Cho S.J."/>
            <person name="Edsinger-Gonzales E."/>
            <person name="Havlak P."/>
            <person name="Hellsten U."/>
            <person name="Kuo D.H."/>
            <person name="Larsson T."/>
            <person name="Lv J."/>
            <person name="Arendt D."/>
            <person name="Savage R."/>
            <person name="Osoegawa K."/>
            <person name="de Jong P."/>
            <person name="Grimwood J."/>
            <person name="Chapman J.A."/>
            <person name="Shapiro H."/>
            <person name="Aerts A."/>
            <person name="Otillar R.P."/>
            <person name="Terry A.Y."/>
            <person name="Boore J.L."/>
            <person name="Grigoriev I.V."/>
            <person name="Lindberg D.R."/>
            <person name="Seaver E.C."/>
            <person name="Weisblat D.A."/>
            <person name="Putnam N.H."/>
            <person name="Rokhsar D.S."/>
        </authorList>
    </citation>
    <scope>NUCLEOTIDE SEQUENCE</scope>
    <source>
        <strain evidence="2 4">I ESC-2004</strain>
    </source>
</reference>
<dbReference type="EMBL" id="AMQN01011831">
    <property type="status" value="NOT_ANNOTATED_CDS"/>
    <property type="molecule type" value="Genomic_DNA"/>
</dbReference>
<keyword evidence="1" id="KW-1133">Transmembrane helix</keyword>
<proteinExistence type="predicted"/>
<dbReference type="AlphaFoldDB" id="R7TP67"/>